<dbReference type="AlphaFoldDB" id="A0A915EHB4"/>
<evidence type="ECO:0000313" key="2">
    <source>
        <dbReference type="WBParaSite" id="jg6336"/>
    </source>
</evidence>
<proteinExistence type="predicted"/>
<accession>A0A915EHB4</accession>
<organism evidence="1 2">
    <name type="scientific">Ditylenchus dipsaci</name>
    <dbReference type="NCBI Taxonomy" id="166011"/>
    <lineage>
        <taxon>Eukaryota</taxon>
        <taxon>Metazoa</taxon>
        <taxon>Ecdysozoa</taxon>
        <taxon>Nematoda</taxon>
        <taxon>Chromadorea</taxon>
        <taxon>Rhabditida</taxon>
        <taxon>Tylenchina</taxon>
        <taxon>Tylenchomorpha</taxon>
        <taxon>Sphaerularioidea</taxon>
        <taxon>Anguinidae</taxon>
        <taxon>Anguininae</taxon>
        <taxon>Ditylenchus</taxon>
    </lineage>
</organism>
<evidence type="ECO:0000313" key="1">
    <source>
        <dbReference type="Proteomes" id="UP000887574"/>
    </source>
</evidence>
<dbReference type="WBParaSite" id="jg6336">
    <property type="protein sequence ID" value="jg6336"/>
    <property type="gene ID" value="jg6336"/>
</dbReference>
<dbReference type="Proteomes" id="UP000887574">
    <property type="component" value="Unplaced"/>
</dbReference>
<sequence>MEDSDTNFSLATVEKKNLKKLPPAVGCCSKVRVAAVLSKFVLLELDEEMLVFASARQFNLLKNCTHIISDGTFKYAPLGTKQIYRVFGLIRGTHATPLVTALLKKKTKEVYKKMWMKVKESLSNLGSLILLDLQILTQKSPLIPLSKKFFQELQSSYALFMRNRDSTGR</sequence>
<reference evidence="2" key="1">
    <citation type="submission" date="2022-11" db="UniProtKB">
        <authorList>
            <consortium name="WormBaseParasite"/>
        </authorList>
    </citation>
    <scope>IDENTIFICATION</scope>
</reference>
<name>A0A915EHB4_9BILA</name>
<protein>
    <submittedName>
        <fullName evidence="2">Uncharacterized protein</fullName>
    </submittedName>
</protein>
<keyword evidence="1" id="KW-1185">Reference proteome</keyword>